<gene>
    <name evidence="2" type="ordered locus">XALc_0185</name>
</gene>
<protein>
    <submittedName>
        <fullName evidence="2">Uncharacterized protein</fullName>
    </submittedName>
</protein>
<evidence type="ECO:0000256" key="1">
    <source>
        <dbReference type="SAM" id="MobiDB-lite"/>
    </source>
</evidence>
<dbReference type="RefSeq" id="WP_012914748.1">
    <property type="nucleotide sequence ID" value="NC_013722.1"/>
</dbReference>
<dbReference type="AlphaFoldDB" id="D2UGZ2"/>
<keyword evidence="3" id="KW-1185">Reference proteome</keyword>
<sequence length="89" mass="9858">MKSALLNLLDVLRAGRRIYNADGAYMMLDAHTTRRLDAAIAEVTAAMSAEMTRGHMLPPAPPAYLLDDTDPRELTPEQMHEGHEAQQRG</sequence>
<evidence type="ECO:0000313" key="3">
    <source>
        <dbReference type="Proteomes" id="UP000001890"/>
    </source>
</evidence>
<dbReference type="Proteomes" id="UP000001890">
    <property type="component" value="Chromosome"/>
</dbReference>
<dbReference type="KEGG" id="xal:XALC_0185"/>
<organism evidence="2 3">
    <name type="scientific">Xanthomonas albilineans (strain GPE PC73 / CFBP 7063)</name>
    <dbReference type="NCBI Taxonomy" id="380358"/>
    <lineage>
        <taxon>Bacteria</taxon>
        <taxon>Pseudomonadati</taxon>
        <taxon>Pseudomonadota</taxon>
        <taxon>Gammaproteobacteria</taxon>
        <taxon>Lysobacterales</taxon>
        <taxon>Lysobacteraceae</taxon>
        <taxon>Xanthomonas</taxon>
    </lineage>
</organism>
<proteinExistence type="predicted"/>
<dbReference type="OrthoDB" id="10000298at2"/>
<dbReference type="EMBL" id="FP565176">
    <property type="protein sequence ID" value="CBE70789.1"/>
    <property type="molecule type" value="Genomic_DNA"/>
</dbReference>
<accession>D2UGZ2</accession>
<feature type="compositionally biased region" description="Basic and acidic residues" evidence="1">
    <location>
        <begin position="69"/>
        <end position="89"/>
    </location>
</feature>
<dbReference type="STRING" id="380358.XALC_0185"/>
<dbReference type="PATRIC" id="fig|29447.3.peg.197"/>
<reference evidence="2 3" key="1">
    <citation type="journal article" date="2009" name="BMC Genomics">
        <title>The complete genome sequence of Xanthomonas albilineans provides new insights into the reductive genome evolution of the xylem-limited Xanthomonadaceae.</title>
        <authorList>
            <person name="Pieretti I."/>
            <person name="Royer M."/>
            <person name="Barbe V."/>
            <person name="Carrere S."/>
            <person name="Koebnik R."/>
            <person name="Cociancich S."/>
            <person name="Couloux A."/>
            <person name="Darrasse A."/>
            <person name="Gouzy J."/>
            <person name="Jacques M.A."/>
            <person name="Lauber E."/>
            <person name="Manceau C."/>
            <person name="Mangenot S."/>
            <person name="Poussier S."/>
            <person name="Segurens B."/>
            <person name="Szurek B."/>
            <person name="Verdier V."/>
            <person name="Arlat M."/>
            <person name="Rott P."/>
        </authorList>
    </citation>
    <scope>NUCLEOTIDE SEQUENCE [LARGE SCALE GENOMIC DNA]</scope>
    <source>
        <strain evidence="3">GPE PC73 / CFBP 7063</strain>
    </source>
</reference>
<name>D2UGZ2_XANAP</name>
<feature type="region of interest" description="Disordered" evidence="1">
    <location>
        <begin position="52"/>
        <end position="89"/>
    </location>
</feature>
<evidence type="ECO:0000313" key="2">
    <source>
        <dbReference type="EMBL" id="CBE70789.1"/>
    </source>
</evidence>